<comment type="caution">
    <text evidence="3">The sequence shown here is derived from an EMBL/GenBank/DDBJ whole genome shotgun (WGS) entry which is preliminary data.</text>
</comment>
<dbReference type="InterPro" id="IPR013766">
    <property type="entry name" value="Thioredoxin_domain"/>
</dbReference>
<name>A0A8J6P7A6_9GAMM</name>
<sequence>MERNRFTTALYLVALTVGAVIAYKLGGLWVQDENPGPAEQQSASIPPRTIDFQLDGNVINAWDIPAFSLEDTNGEFHSLSDWKGKVIMLNFWATWCPPCKYEIPEFIEYQSQYGENGFQIIGIGIDDPNKIKNFARTLEINYPVLLATSSAIMADWGNNDQVLPYSVVIDRDGRIRYIHRGQLSKLSFDSEIKPIILE</sequence>
<dbReference type="CDD" id="cd02966">
    <property type="entry name" value="TlpA_like_family"/>
    <property type="match status" value="1"/>
</dbReference>
<organism evidence="3 4">
    <name type="scientific">Candidatus Thiopontia autotrophica</name>
    <dbReference type="NCBI Taxonomy" id="2841688"/>
    <lineage>
        <taxon>Bacteria</taxon>
        <taxon>Pseudomonadati</taxon>
        <taxon>Pseudomonadota</taxon>
        <taxon>Gammaproteobacteria</taxon>
        <taxon>Candidatus Thiopontia</taxon>
    </lineage>
</organism>
<dbReference type="InterPro" id="IPR050553">
    <property type="entry name" value="Thioredoxin_ResA/DsbE_sf"/>
</dbReference>
<evidence type="ECO:0000259" key="2">
    <source>
        <dbReference type="PROSITE" id="PS51352"/>
    </source>
</evidence>
<dbReference type="PANTHER" id="PTHR42852">
    <property type="entry name" value="THIOL:DISULFIDE INTERCHANGE PROTEIN DSBE"/>
    <property type="match status" value="1"/>
</dbReference>
<dbReference type="Pfam" id="PF00578">
    <property type="entry name" value="AhpC-TSA"/>
    <property type="match status" value="1"/>
</dbReference>
<accession>A0A8J6P7A6</accession>
<dbReference type="InterPro" id="IPR017937">
    <property type="entry name" value="Thioredoxin_CS"/>
</dbReference>
<dbReference type="PROSITE" id="PS00194">
    <property type="entry name" value="THIOREDOXIN_1"/>
    <property type="match status" value="1"/>
</dbReference>
<proteinExistence type="predicted"/>
<dbReference type="Proteomes" id="UP000654401">
    <property type="component" value="Unassembled WGS sequence"/>
</dbReference>
<dbReference type="PROSITE" id="PS51352">
    <property type="entry name" value="THIOREDOXIN_2"/>
    <property type="match status" value="1"/>
</dbReference>
<dbReference type="GO" id="GO:0016209">
    <property type="term" value="F:antioxidant activity"/>
    <property type="evidence" value="ECO:0007669"/>
    <property type="project" value="InterPro"/>
</dbReference>
<gene>
    <name evidence="3" type="ORF">H8D24_02115</name>
</gene>
<dbReference type="SUPFAM" id="SSF52833">
    <property type="entry name" value="Thioredoxin-like"/>
    <property type="match status" value="1"/>
</dbReference>
<evidence type="ECO:0000313" key="4">
    <source>
        <dbReference type="Proteomes" id="UP000654401"/>
    </source>
</evidence>
<dbReference type="PANTHER" id="PTHR42852:SF13">
    <property type="entry name" value="PROTEIN DIPZ"/>
    <property type="match status" value="1"/>
</dbReference>
<dbReference type="InterPro" id="IPR000866">
    <property type="entry name" value="AhpC/TSA"/>
</dbReference>
<keyword evidence="1" id="KW-0676">Redox-active center</keyword>
<evidence type="ECO:0000313" key="3">
    <source>
        <dbReference type="EMBL" id="MBC8519192.1"/>
    </source>
</evidence>
<dbReference type="InterPro" id="IPR036249">
    <property type="entry name" value="Thioredoxin-like_sf"/>
</dbReference>
<evidence type="ECO:0000256" key="1">
    <source>
        <dbReference type="ARBA" id="ARBA00023284"/>
    </source>
</evidence>
<dbReference type="EMBL" id="JACNFK010000017">
    <property type="protein sequence ID" value="MBC8519192.1"/>
    <property type="molecule type" value="Genomic_DNA"/>
</dbReference>
<reference evidence="3 4" key="1">
    <citation type="submission" date="2020-08" db="EMBL/GenBank/DDBJ databases">
        <title>Bridging the membrane lipid divide: bacteria of the FCB group superphylum have the potential to synthesize archaeal ether lipids.</title>
        <authorList>
            <person name="Villanueva L."/>
            <person name="Von Meijenfeldt F.A.B."/>
            <person name="Westbye A.B."/>
            <person name="Yadav S."/>
            <person name="Hopmans E.C."/>
            <person name="Dutilh B.E."/>
            <person name="Sinninghe Damste J.S."/>
        </authorList>
    </citation>
    <scope>NUCLEOTIDE SEQUENCE [LARGE SCALE GENOMIC DNA]</scope>
    <source>
        <strain evidence="3">NIOZ-UU100</strain>
    </source>
</reference>
<dbReference type="Gene3D" id="3.40.30.10">
    <property type="entry name" value="Glutaredoxin"/>
    <property type="match status" value="1"/>
</dbReference>
<dbReference type="GO" id="GO:0015036">
    <property type="term" value="F:disulfide oxidoreductase activity"/>
    <property type="evidence" value="ECO:0007669"/>
    <property type="project" value="UniProtKB-ARBA"/>
</dbReference>
<protein>
    <submittedName>
        <fullName evidence="3">TlpA family protein disulfide reductase</fullName>
    </submittedName>
</protein>
<dbReference type="AlphaFoldDB" id="A0A8J6P7A6"/>
<feature type="domain" description="Thioredoxin" evidence="2">
    <location>
        <begin position="58"/>
        <end position="197"/>
    </location>
</feature>